<evidence type="ECO:0000259" key="1">
    <source>
        <dbReference type="Pfam" id="PF08378"/>
    </source>
</evidence>
<dbReference type="AlphaFoldDB" id="A0A2W4TZQ3"/>
<reference evidence="3" key="1">
    <citation type="submission" date="2018-04" db="EMBL/GenBank/DDBJ databases">
        <authorList>
            <person name="Cornet L."/>
        </authorList>
    </citation>
    <scope>NUCLEOTIDE SEQUENCE [LARGE SCALE GENOMIC DNA]</scope>
</reference>
<feature type="domain" description="NERD" evidence="1">
    <location>
        <begin position="3"/>
        <end position="73"/>
    </location>
</feature>
<sequence length="149" mass="16709">MGSRGIFTIETKTYSKPLEGKPTIHFDGDSVTVNGYKTPKPIVQASAQAQWLSEQIEQSTGHTHKVQPIVVFPGWFVTSQPGIMRDNRVWVINPKGLPTFVDNSAQRLSSEESKLVAYHLSRYIRSNNQSSHLIQTSLLQRICGDGTRR</sequence>
<organism evidence="2 3">
    <name type="scientific">Leptolyngbya foveolarum</name>
    <dbReference type="NCBI Taxonomy" id="47253"/>
    <lineage>
        <taxon>Bacteria</taxon>
        <taxon>Bacillati</taxon>
        <taxon>Cyanobacteriota</taxon>
        <taxon>Cyanophyceae</taxon>
        <taxon>Leptolyngbyales</taxon>
        <taxon>Leptolyngbyaceae</taxon>
        <taxon>Leptolyngbya group</taxon>
        <taxon>Leptolyngbya</taxon>
    </lineage>
</organism>
<dbReference type="Proteomes" id="UP000249354">
    <property type="component" value="Unassembled WGS sequence"/>
</dbReference>
<dbReference type="InterPro" id="IPR011528">
    <property type="entry name" value="NERD"/>
</dbReference>
<reference evidence="2 3" key="2">
    <citation type="submission" date="2018-06" db="EMBL/GenBank/DDBJ databases">
        <title>Metagenomic assembly of (sub)arctic Cyanobacteria and their associated microbiome from non-axenic cultures.</title>
        <authorList>
            <person name="Baurain D."/>
        </authorList>
    </citation>
    <scope>NUCLEOTIDE SEQUENCE [LARGE SCALE GENOMIC DNA]</scope>
    <source>
        <strain evidence="2">ULC129bin1</strain>
    </source>
</reference>
<dbReference type="Pfam" id="PF08378">
    <property type="entry name" value="NERD"/>
    <property type="match status" value="1"/>
</dbReference>
<comment type="caution">
    <text evidence="2">The sequence shown here is derived from an EMBL/GenBank/DDBJ whole genome shotgun (WGS) entry which is preliminary data.</text>
</comment>
<gene>
    <name evidence="2" type="ORF">DCF25_15280</name>
</gene>
<accession>A0A2W4TZQ3</accession>
<name>A0A2W4TZQ3_9CYAN</name>
<evidence type="ECO:0000313" key="3">
    <source>
        <dbReference type="Proteomes" id="UP000249354"/>
    </source>
</evidence>
<protein>
    <recommendedName>
        <fullName evidence="1">NERD domain-containing protein</fullName>
    </recommendedName>
</protein>
<proteinExistence type="predicted"/>
<evidence type="ECO:0000313" key="2">
    <source>
        <dbReference type="EMBL" id="PZO14112.1"/>
    </source>
</evidence>
<dbReference type="EMBL" id="QBMC01000113">
    <property type="protein sequence ID" value="PZO14112.1"/>
    <property type="molecule type" value="Genomic_DNA"/>
</dbReference>